<dbReference type="InterPro" id="IPR020904">
    <property type="entry name" value="Sc_DH/Rdtase_CS"/>
</dbReference>
<dbReference type="InterPro" id="IPR057326">
    <property type="entry name" value="KR_dom"/>
</dbReference>
<dbReference type="EC" id="1.1.1.69" evidence="4"/>
<dbReference type="Gene3D" id="3.40.50.720">
    <property type="entry name" value="NAD(P)-binding Rossmann-like Domain"/>
    <property type="match status" value="1"/>
</dbReference>
<dbReference type="SUPFAM" id="SSF51735">
    <property type="entry name" value="NAD(P)-binding Rossmann-fold domains"/>
    <property type="match status" value="1"/>
</dbReference>
<evidence type="ECO:0000256" key="2">
    <source>
        <dbReference type="ARBA" id="ARBA00023002"/>
    </source>
</evidence>
<evidence type="ECO:0000256" key="1">
    <source>
        <dbReference type="ARBA" id="ARBA00006484"/>
    </source>
</evidence>
<evidence type="ECO:0000313" key="4">
    <source>
        <dbReference type="EMBL" id="SLN73667.1"/>
    </source>
</evidence>
<dbReference type="InterPro" id="IPR002347">
    <property type="entry name" value="SDR_fam"/>
</dbReference>
<keyword evidence="5" id="KW-1185">Reference proteome</keyword>
<evidence type="ECO:0000259" key="3">
    <source>
        <dbReference type="SMART" id="SM00822"/>
    </source>
</evidence>
<dbReference type="Pfam" id="PF13561">
    <property type="entry name" value="adh_short_C2"/>
    <property type="match status" value="1"/>
</dbReference>
<protein>
    <submittedName>
        <fullName evidence="4">Gluconate 5-dehydrogenase</fullName>
        <ecNumber evidence="4">1.1.1.69</ecNumber>
    </submittedName>
</protein>
<dbReference type="InterPro" id="IPR036291">
    <property type="entry name" value="NAD(P)-bd_dom_sf"/>
</dbReference>
<sequence>MSDYLARLFSLQGQTALVAGGAGAIGRDISMALAKAGARVIVHDLSPDRLDDVKAMFDAEGLEFTGIEADLGTAAACAELAAKAGEVTGRIDILVNLQGANRRKPIADVTAEDFDLITSVNLRSVYFLSQAVQPIMKRQGGGRIVHFSSLSANVSFDTISVYAATKAAVTSLTRSQAHEWADDNILVNSIEPGFVQTEFTRPLWDDDYRAEWFANFIPQGRLARPEDLVTTVLYLAAPATRYLTGQNITPDGGVMTGASWVETPRRAAIER</sequence>
<dbReference type="PROSITE" id="PS00061">
    <property type="entry name" value="ADH_SHORT"/>
    <property type="match status" value="1"/>
</dbReference>
<dbReference type="Proteomes" id="UP000193900">
    <property type="component" value="Unassembled WGS sequence"/>
</dbReference>
<dbReference type="PANTHER" id="PTHR42898">
    <property type="entry name" value="TROPINONE REDUCTASE"/>
    <property type="match status" value="1"/>
</dbReference>
<dbReference type="EMBL" id="FWFZ01000028">
    <property type="protein sequence ID" value="SLN73667.1"/>
    <property type="molecule type" value="Genomic_DNA"/>
</dbReference>
<organism evidence="4 5">
    <name type="scientific">Roseisalinus antarcticus</name>
    <dbReference type="NCBI Taxonomy" id="254357"/>
    <lineage>
        <taxon>Bacteria</taxon>
        <taxon>Pseudomonadati</taxon>
        <taxon>Pseudomonadota</taxon>
        <taxon>Alphaproteobacteria</taxon>
        <taxon>Rhodobacterales</taxon>
        <taxon>Roseobacteraceae</taxon>
        <taxon>Roseisalinus</taxon>
    </lineage>
</organism>
<name>A0A1Y5TY47_9RHOB</name>
<proteinExistence type="inferred from homology"/>
<feature type="domain" description="Ketoreductase" evidence="3">
    <location>
        <begin position="14"/>
        <end position="193"/>
    </location>
</feature>
<gene>
    <name evidence="4" type="primary">gno_4</name>
    <name evidence="4" type="ORF">ROA7023_03717</name>
</gene>
<dbReference type="PANTHER" id="PTHR42898:SF6">
    <property type="entry name" value="NADP-DEPENDENT MANNITOL DEHYDROGENASE"/>
    <property type="match status" value="1"/>
</dbReference>
<dbReference type="AlphaFoldDB" id="A0A1Y5TY47"/>
<accession>A0A1Y5TY47</accession>
<dbReference type="RefSeq" id="WP_085880479.1">
    <property type="nucleotide sequence ID" value="NZ_FWFZ01000028.1"/>
</dbReference>
<dbReference type="InterPro" id="IPR045000">
    <property type="entry name" value="TR"/>
</dbReference>
<reference evidence="4 5" key="1">
    <citation type="submission" date="2017-03" db="EMBL/GenBank/DDBJ databases">
        <authorList>
            <person name="Afonso C.L."/>
            <person name="Miller P.J."/>
            <person name="Scott M.A."/>
            <person name="Spackman E."/>
            <person name="Goraichik I."/>
            <person name="Dimitrov K.M."/>
            <person name="Suarez D.L."/>
            <person name="Swayne D.E."/>
        </authorList>
    </citation>
    <scope>NUCLEOTIDE SEQUENCE [LARGE SCALE GENOMIC DNA]</scope>
    <source>
        <strain evidence="4 5">CECT 7023</strain>
    </source>
</reference>
<evidence type="ECO:0000313" key="5">
    <source>
        <dbReference type="Proteomes" id="UP000193900"/>
    </source>
</evidence>
<dbReference type="PRINTS" id="PR00081">
    <property type="entry name" value="GDHRDH"/>
</dbReference>
<dbReference type="PRINTS" id="PR00080">
    <property type="entry name" value="SDRFAMILY"/>
</dbReference>
<dbReference type="SMART" id="SM00822">
    <property type="entry name" value="PKS_KR"/>
    <property type="match status" value="1"/>
</dbReference>
<comment type="similarity">
    <text evidence="1">Belongs to the short-chain dehydrogenases/reductases (SDR) family.</text>
</comment>
<dbReference type="GO" id="GO:0008874">
    <property type="term" value="F:gluconate 5-dehydrogenase activity"/>
    <property type="evidence" value="ECO:0007669"/>
    <property type="project" value="UniProtKB-EC"/>
</dbReference>
<dbReference type="FunFam" id="3.40.50.720:FF:000084">
    <property type="entry name" value="Short-chain dehydrogenase reductase"/>
    <property type="match status" value="1"/>
</dbReference>
<keyword evidence="2 4" id="KW-0560">Oxidoreductase</keyword>
<dbReference type="OrthoDB" id="7255009at2"/>